<dbReference type="Proteomes" id="UP000016931">
    <property type="component" value="Unassembled WGS sequence"/>
</dbReference>
<proteinExistence type="predicted"/>
<feature type="region of interest" description="Disordered" evidence="1">
    <location>
        <begin position="127"/>
        <end position="177"/>
    </location>
</feature>
<keyword evidence="5" id="KW-1185">Reference proteome</keyword>
<reference evidence="4 5" key="1">
    <citation type="journal article" date="2012" name="PLoS Pathog.">
        <title>Diverse lifestyles and strategies of plant pathogenesis encoded in the genomes of eighteen Dothideomycetes fungi.</title>
        <authorList>
            <person name="Ohm R.A."/>
            <person name="Feau N."/>
            <person name="Henrissat B."/>
            <person name="Schoch C.L."/>
            <person name="Horwitz B.A."/>
            <person name="Barry K.W."/>
            <person name="Condon B.J."/>
            <person name="Copeland A.C."/>
            <person name="Dhillon B."/>
            <person name="Glaser F."/>
            <person name="Hesse C.N."/>
            <person name="Kosti I."/>
            <person name="LaButti K."/>
            <person name="Lindquist E.A."/>
            <person name="Lucas S."/>
            <person name="Salamov A.A."/>
            <person name="Bradshaw R.E."/>
            <person name="Ciuffetti L."/>
            <person name="Hamelin R.C."/>
            <person name="Kema G.H.J."/>
            <person name="Lawrence C."/>
            <person name="Scott J.A."/>
            <person name="Spatafora J.W."/>
            <person name="Turgeon B.G."/>
            <person name="de Wit P.J.G.M."/>
            <person name="Zhong S."/>
            <person name="Goodwin S.B."/>
            <person name="Grigoriev I.V."/>
        </authorList>
    </citation>
    <scope>NUCLEOTIDE SEQUENCE [LARGE SCALE GENOMIC DNA]</scope>
    <source>
        <strain evidence="4 5">SO2202</strain>
    </source>
</reference>
<feature type="chain" id="PRO_5004031429" description="DUF7707 domain-containing protein" evidence="2">
    <location>
        <begin position="20"/>
        <end position="205"/>
    </location>
</feature>
<evidence type="ECO:0000313" key="4">
    <source>
        <dbReference type="EMBL" id="EMF09785.1"/>
    </source>
</evidence>
<organism evidence="4 5">
    <name type="scientific">Sphaerulina musiva (strain SO2202)</name>
    <name type="common">Poplar stem canker fungus</name>
    <name type="synonym">Septoria musiva</name>
    <dbReference type="NCBI Taxonomy" id="692275"/>
    <lineage>
        <taxon>Eukaryota</taxon>
        <taxon>Fungi</taxon>
        <taxon>Dikarya</taxon>
        <taxon>Ascomycota</taxon>
        <taxon>Pezizomycotina</taxon>
        <taxon>Dothideomycetes</taxon>
        <taxon>Dothideomycetidae</taxon>
        <taxon>Mycosphaerellales</taxon>
        <taxon>Mycosphaerellaceae</taxon>
        <taxon>Sphaerulina</taxon>
    </lineage>
</organism>
<dbReference type="PANTHER" id="PTHR38118">
    <property type="entry name" value="ANCHORED CELL WALL PROTEIN 11-RELATED"/>
    <property type="match status" value="1"/>
</dbReference>
<protein>
    <recommendedName>
        <fullName evidence="3">DUF7707 domain-containing protein</fullName>
    </recommendedName>
</protein>
<dbReference type="RefSeq" id="XP_016757906.1">
    <property type="nucleotide sequence ID" value="XM_016902697.1"/>
</dbReference>
<evidence type="ECO:0000256" key="1">
    <source>
        <dbReference type="SAM" id="MobiDB-lite"/>
    </source>
</evidence>
<dbReference type="InterPro" id="IPR056124">
    <property type="entry name" value="DUF7707"/>
</dbReference>
<dbReference type="PANTHER" id="PTHR38118:SF3">
    <property type="entry name" value="ANCHORED CELL WALL PROTEIN 11"/>
    <property type="match status" value="1"/>
</dbReference>
<feature type="domain" description="DUF7707" evidence="3">
    <location>
        <begin position="29"/>
        <end position="125"/>
    </location>
</feature>
<dbReference type="AlphaFoldDB" id="M3BSY9"/>
<name>M3BSY9_SPHMS</name>
<sequence length="205" mass="20745">MFRSTLLVAVTALAAVANAQNYSTSGNLSIDATQIQPALRQSWCRGQMIACPQICGGRASSNTCDSENLTYNCVCPDNEPRNISDYTQTLPFFICEQWKTNCVASHPDDLDGQAGCQSVTCGSMNATEAESSNGGGSSTTSAAASMTSSPSGTSGAGGASGASMTSATSTPTPTESGSAAALSIAQNYGTGLFALLGMAVFGIAM</sequence>
<feature type="signal peptide" evidence="2">
    <location>
        <begin position="1"/>
        <end position="19"/>
    </location>
</feature>
<dbReference type="EMBL" id="KB456268">
    <property type="protein sequence ID" value="EMF09785.1"/>
    <property type="molecule type" value="Genomic_DNA"/>
</dbReference>
<gene>
    <name evidence="4" type="ORF">SEPMUDRAFT_135230</name>
</gene>
<dbReference type="OrthoDB" id="2121879at2759"/>
<dbReference type="eggNOG" id="ENOG502SSWV">
    <property type="taxonomic scope" value="Eukaryota"/>
</dbReference>
<evidence type="ECO:0000256" key="2">
    <source>
        <dbReference type="SAM" id="SignalP"/>
    </source>
</evidence>
<evidence type="ECO:0000313" key="5">
    <source>
        <dbReference type="Proteomes" id="UP000016931"/>
    </source>
</evidence>
<dbReference type="GeneID" id="27899834"/>
<dbReference type="OMA" id="CSAQRNT"/>
<keyword evidence="2" id="KW-0732">Signal</keyword>
<feature type="compositionally biased region" description="Low complexity" evidence="1">
    <location>
        <begin position="127"/>
        <end position="153"/>
    </location>
</feature>
<dbReference type="HOGENOM" id="CLU_084512_1_0_1"/>
<accession>M3BSY9</accession>
<evidence type="ECO:0000259" key="3">
    <source>
        <dbReference type="Pfam" id="PF24808"/>
    </source>
</evidence>
<dbReference type="Pfam" id="PF24808">
    <property type="entry name" value="DUF7707"/>
    <property type="match status" value="1"/>
</dbReference>
<feature type="compositionally biased region" description="Low complexity" evidence="1">
    <location>
        <begin position="161"/>
        <end position="177"/>
    </location>
</feature>